<dbReference type="Proteomes" id="UP000274822">
    <property type="component" value="Unassembled WGS sequence"/>
</dbReference>
<dbReference type="EMBL" id="RBNJ01002747">
    <property type="protein sequence ID" value="RUS31632.1"/>
    <property type="molecule type" value="Genomic_DNA"/>
</dbReference>
<dbReference type="AlphaFoldDB" id="A0A433QPC0"/>
<dbReference type="Gene3D" id="3.30.70.360">
    <property type="match status" value="1"/>
</dbReference>
<reference evidence="1 2" key="1">
    <citation type="journal article" date="2018" name="New Phytol.">
        <title>Phylogenomics of Endogonaceae and evolution of mycorrhizas within Mucoromycota.</title>
        <authorList>
            <person name="Chang Y."/>
            <person name="Desiro A."/>
            <person name="Na H."/>
            <person name="Sandor L."/>
            <person name="Lipzen A."/>
            <person name="Clum A."/>
            <person name="Barry K."/>
            <person name="Grigoriev I.V."/>
            <person name="Martin F.M."/>
            <person name="Stajich J.E."/>
            <person name="Smith M.E."/>
            <person name="Bonito G."/>
            <person name="Spatafora J.W."/>
        </authorList>
    </citation>
    <scope>NUCLEOTIDE SEQUENCE [LARGE SCALE GENOMIC DNA]</scope>
    <source>
        <strain evidence="1 2">AD002</strain>
    </source>
</reference>
<sequence>MMVHPTTKDIIYISALAIDGIKANCYGRASHAAGVVPSHRSSLKAGKTVNCILFTSTDCFPNHAIPPPSLQANIIPAHASMFFLARSFRSFQLEELKPCIEACFRIVCGRKFQAT</sequence>
<dbReference type="SUPFAM" id="SSF55031">
    <property type="entry name" value="Bacterial exopeptidase dimerisation domain"/>
    <property type="match status" value="1"/>
</dbReference>
<accession>A0A433QPC0</accession>
<evidence type="ECO:0000313" key="1">
    <source>
        <dbReference type="EMBL" id="RUS31632.1"/>
    </source>
</evidence>
<evidence type="ECO:0008006" key="3">
    <source>
        <dbReference type="Google" id="ProtNLM"/>
    </source>
</evidence>
<proteinExistence type="predicted"/>
<name>A0A433QPC0_9FUNG</name>
<evidence type="ECO:0000313" key="2">
    <source>
        <dbReference type="Proteomes" id="UP000274822"/>
    </source>
</evidence>
<keyword evidence="2" id="KW-1185">Reference proteome</keyword>
<dbReference type="InterPro" id="IPR036264">
    <property type="entry name" value="Bact_exopeptidase_dim_dom"/>
</dbReference>
<comment type="caution">
    <text evidence="1">The sequence shown here is derived from an EMBL/GenBank/DDBJ whole genome shotgun (WGS) entry which is preliminary data.</text>
</comment>
<protein>
    <recommendedName>
        <fullName evidence="3">Peptidase M20 dimerisation domain-containing protein</fullName>
    </recommendedName>
</protein>
<gene>
    <name evidence="1" type="ORF">BC938DRAFT_477389</name>
</gene>
<organism evidence="1 2">
    <name type="scientific">Jimgerdemannia flammicorona</name>
    <dbReference type="NCBI Taxonomy" id="994334"/>
    <lineage>
        <taxon>Eukaryota</taxon>
        <taxon>Fungi</taxon>
        <taxon>Fungi incertae sedis</taxon>
        <taxon>Mucoromycota</taxon>
        <taxon>Mucoromycotina</taxon>
        <taxon>Endogonomycetes</taxon>
        <taxon>Endogonales</taxon>
        <taxon>Endogonaceae</taxon>
        <taxon>Jimgerdemannia</taxon>
    </lineage>
</organism>
<feature type="non-terminal residue" evidence="1">
    <location>
        <position position="115"/>
    </location>
</feature>